<name>A0ABQ6PFG3_9GAMM</name>
<comment type="caution">
    <text evidence="3">The sequence shown here is derived from an EMBL/GenBank/DDBJ whole genome shotgun (WGS) entry which is preliminary data.</text>
</comment>
<evidence type="ECO:0000259" key="2">
    <source>
        <dbReference type="PROSITE" id="PS50975"/>
    </source>
</evidence>
<dbReference type="Gene3D" id="3.40.50.20">
    <property type="match status" value="1"/>
</dbReference>
<proteinExistence type="predicted"/>
<dbReference type="Pfam" id="PF15632">
    <property type="entry name" value="ATPgrasp_Ter"/>
    <property type="match status" value="1"/>
</dbReference>
<dbReference type="PROSITE" id="PS50975">
    <property type="entry name" value="ATP_GRASP"/>
    <property type="match status" value="1"/>
</dbReference>
<feature type="domain" description="ATP-grasp" evidence="2">
    <location>
        <begin position="121"/>
        <end position="299"/>
    </location>
</feature>
<keyword evidence="4" id="KW-1185">Reference proteome</keyword>
<dbReference type="SUPFAM" id="SSF56059">
    <property type="entry name" value="Glutathione synthetase ATP-binding domain-like"/>
    <property type="match status" value="1"/>
</dbReference>
<keyword evidence="1" id="KW-0067">ATP-binding</keyword>
<gene>
    <name evidence="3" type="ORF">fsci_11230</name>
</gene>
<protein>
    <submittedName>
        <fullName evidence="3">ATP-grasp domain-containing protein</fullName>
    </submittedName>
</protein>
<reference evidence="3 4" key="1">
    <citation type="journal article" date="2024" name="Dis. Aquat. Organ.">
        <title>Francisella sciaenopsi sp. nov. isolated from diseased red drum Sciaenops ocellatus in Florida, USA.</title>
        <authorList>
            <person name="Kawahara M."/>
            <person name="Cody T.T."/>
            <person name="Yanong R.P.E."/>
            <person name="Henderson E."/>
            <person name="Yazdi Z."/>
            <person name="Soto E."/>
        </authorList>
    </citation>
    <scope>NUCLEOTIDE SEQUENCE [LARGE SCALE GENOMIC DNA]</scope>
    <source>
        <strain evidence="3 4">R22-20-7</strain>
    </source>
</reference>
<dbReference type="EMBL" id="BTHG01000004">
    <property type="protein sequence ID" value="GMN89637.1"/>
    <property type="molecule type" value="Genomic_DNA"/>
</dbReference>
<sequence>MKIAISGLNNTDNPAPGIPVAKSLKNEYNLIGLSYDANEPGNYQKMFDSIYIMPYPSSGFEELKSRLQHIKKDHDIGAIIPNLDSELPLYIKYQKEINKLGINLCVPSLESFELRNKSKLSELANRLNIKYPQTWEINSISDLQEISYKHSFPLMIKGAYYKSIEAFNLDGAIDAFIKISNEWGFPVLLQKHVYGEELNLVGVGDGQGELKGAVAIKKLTTTNIGKIWLGLTIRNEKLLKVAKDFVKQTLWNGPFELECMVNSDNDIHLIEINPRFPSWVYFATEIGVNLPKMVVDIMSGKQVKQNLDYPINKMYVRYVEELVTDFDNYKKLFLAKEINDCEKSI</sequence>
<accession>A0ABQ6PFG3</accession>
<dbReference type="Proteomes" id="UP001628164">
    <property type="component" value="Unassembled WGS sequence"/>
</dbReference>
<keyword evidence="1" id="KW-0547">Nucleotide-binding</keyword>
<evidence type="ECO:0000313" key="4">
    <source>
        <dbReference type="Proteomes" id="UP001628164"/>
    </source>
</evidence>
<dbReference type="RefSeq" id="WP_407877411.1">
    <property type="nucleotide sequence ID" value="NZ_BTHG01000004.1"/>
</dbReference>
<dbReference type="InterPro" id="IPR011761">
    <property type="entry name" value="ATP-grasp"/>
</dbReference>
<organism evidence="3 4">
    <name type="scientific">Francisella sciaenopsi</name>
    <dbReference type="NCBI Taxonomy" id="3055034"/>
    <lineage>
        <taxon>Bacteria</taxon>
        <taxon>Pseudomonadati</taxon>
        <taxon>Pseudomonadota</taxon>
        <taxon>Gammaproteobacteria</taxon>
        <taxon>Thiotrichales</taxon>
        <taxon>Francisellaceae</taxon>
        <taxon>Francisella</taxon>
    </lineage>
</organism>
<evidence type="ECO:0000256" key="1">
    <source>
        <dbReference type="PROSITE-ProRule" id="PRU00409"/>
    </source>
</evidence>
<evidence type="ECO:0000313" key="3">
    <source>
        <dbReference type="EMBL" id="GMN89637.1"/>
    </source>
</evidence>
<dbReference type="Gene3D" id="3.30.470.20">
    <property type="entry name" value="ATP-grasp fold, B domain"/>
    <property type="match status" value="1"/>
</dbReference>